<reference evidence="6" key="1">
    <citation type="journal article" date="2023" name="Insect Mol. Biol.">
        <title>Genome sequencing provides insights into the evolution of gene families encoding plant cell wall-degrading enzymes in longhorned beetles.</title>
        <authorList>
            <person name="Shin N.R."/>
            <person name="Okamura Y."/>
            <person name="Kirsch R."/>
            <person name="Pauchet Y."/>
        </authorList>
    </citation>
    <scope>NUCLEOTIDE SEQUENCE</scope>
    <source>
        <strain evidence="6">RBIC_L_NR</strain>
    </source>
</reference>
<dbReference type="AlphaFoldDB" id="A0AAV8XDR1"/>
<keyword evidence="2" id="KW-0378">Hydrolase</keyword>
<comment type="caution">
    <text evidence="6">The sequence shown here is derived from an EMBL/GenBank/DDBJ whole genome shotgun (WGS) entry which is preliminary data.</text>
</comment>
<feature type="chain" id="PRO_5043417839" description="Myrosinase 1-like" evidence="5">
    <location>
        <begin position="20"/>
        <end position="361"/>
    </location>
</feature>
<dbReference type="InterPro" id="IPR001360">
    <property type="entry name" value="Glyco_hydro_1"/>
</dbReference>
<dbReference type="Proteomes" id="UP001162156">
    <property type="component" value="Unassembled WGS sequence"/>
</dbReference>
<gene>
    <name evidence="6" type="ORF">NQ314_012255</name>
</gene>
<dbReference type="PANTHER" id="PTHR10353">
    <property type="entry name" value="GLYCOSYL HYDROLASE"/>
    <property type="match status" value="1"/>
</dbReference>
<evidence type="ECO:0000256" key="2">
    <source>
        <dbReference type="ARBA" id="ARBA00022801"/>
    </source>
</evidence>
<dbReference type="EMBL" id="JANEYF010003404">
    <property type="protein sequence ID" value="KAJ8936639.1"/>
    <property type="molecule type" value="Genomic_DNA"/>
</dbReference>
<accession>A0AAV8XDR1</accession>
<dbReference type="GO" id="GO:0008422">
    <property type="term" value="F:beta-glucosidase activity"/>
    <property type="evidence" value="ECO:0007669"/>
    <property type="project" value="TreeGrafter"/>
</dbReference>
<feature type="signal peptide" evidence="5">
    <location>
        <begin position="1"/>
        <end position="19"/>
    </location>
</feature>
<dbReference type="InterPro" id="IPR033132">
    <property type="entry name" value="GH_1_N_CS"/>
</dbReference>
<keyword evidence="3" id="KW-0326">Glycosidase</keyword>
<keyword evidence="7" id="KW-1185">Reference proteome</keyword>
<dbReference type="GO" id="GO:0005975">
    <property type="term" value="P:carbohydrate metabolic process"/>
    <property type="evidence" value="ECO:0007669"/>
    <property type="project" value="InterPro"/>
</dbReference>
<evidence type="ECO:0000313" key="6">
    <source>
        <dbReference type="EMBL" id="KAJ8936639.1"/>
    </source>
</evidence>
<dbReference type="Pfam" id="PF00232">
    <property type="entry name" value="Glyco_hydro_1"/>
    <property type="match status" value="2"/>
</dbReference>
<dbReference type="PROSITE" id="PS00653">
    <property type="entry name" value="GLYCOSYL_HYDROL_F1_2"/>
    <property type="match status" value="1"/>
</dbReference>
<sequence length="361" mass="41170">MGKVLLAVHVFLFASTVIAENNGLFPSDFLFGVGISAYQTEGAWDVDGRGESIWDRWIHDNASHIANNDTANAACDFYRWYQSDINRAALFLNAAHFQFSISWSRVLPNGYDINVKGILYYKSLIAEIVNNGMIPVATLYHYDLPQPLQDIGGWTNPEMVNYFVKYARTAFQNFDKVGYWLTFHDPRSVCRLGYGEGVHAPGLSLDGIGEYICSYFGLYADPIYKGNWPQLVIDRVAYRSNKENFTKSRLPKFNQEEIDYINGTFDFMAINIFRTNLVADITEPEYGDPGYMKDMKAELSVDPHWNISTDGNAITPWSARKSLIWLKDTYNNPEIFITGNGVSDEDDASVWRDNERIAYYN</sequence>
<dbReference type="Gene3D" id="3.20.20.80">
    <property type="entry name" value="Glycosidases"/>
    <property type="match status" value="2"/>
</dbReference>
<evidence type="ECO:0000256" key="3">
    <source>
        <dbReference type="ARBA" id="ARBA00023295"/>
    </source>
</evidence>
<evidence type="ECO:0008006" key="8">
    <source>
        <dbReference type="Google" id="ProtNLM"/>
    </source>
</evidence>
<keyword evidence="5" id="KW-0732">Signal</keyword>
<dbReference type="PANTHER" id="PTHR10353:SF36">
    <property type="entry name" value="LP05116P"/>
    <property type="match status" value="1"/>
</dbReference>
<feature type="non-terminal residue" evidence="6">
    <location>
        <position position="361"/>
    </location>
</feature>
<evidence type="ECO:0000256" key="4">
    <source>
        <dbReference type="RuleBase" id="RU003690"/>
    </source>
</evidence>
<organism evidence="6 7">
    <name type="scientific">Rhamnusium bicolor</name>
    <dbReference type="NCBI Taxonomy" id="1586634"/>
    <lineage>
        <taxon>Eukaryota</taxon>
        <taxon>Metazoa</taxon>
        <taxon>Ecdysozoa</taxon>
        <taxon>Arthropoda</taxon>
        <taxon>Hexapoda</taxon>
        <taxon>Insecta</taxon>
        <taxon>Pterygota</taxon>
        <taxon>Neoptera</taxon>
        <taxon>Endopterygota</taxon>
        <taxon>Coleoptera</taxon>
        <taxon>Polyphaga</taxon>
        <taxon>Cucujiformia</taxon>
        <taxon>Chrysomeloidea</taxon>
        <taxon>Cerambycidae</taxon>
        <taxon>Lepturinae</taxon>
        <taxon>Rhagiini</taxon>
        <taxon>Rhamnusium</taxon>
    </lineage>
</organism>
<protein>
    <recommendedName>
        <fullName evidence="8">Myrosinase 1-like</fullName>
    </recommendedName>
</protein>
<proteinExistence type="inferred from homology"/>
<dbReference type="InterPro" id="IPR017853">
    <property type="entry name" value="GH"/>
</dbReference>
<evidence type="ECO:0000256" key="5">
    <source>
        <dbReference type="SAM" id="SignalP"/>
    </source>
</evidence>
<comment type="similarity">
    <text evidence="1 4">Belongs to the glycosyl hydrolase 1 family.</text>
</comment>
<dbReference type="SUPFAM" id="SSF51445">
    <property type="entry name" value="(Trans)glycosidases"/>
    <property type="match status" value="1"/>
</dbReference>
<evidence type="ECO:0000313" key="7">
    <source>
        <dbReference type="Proteomes" id="UP001162156"/>
    </source>
</evidence>
<evidence type="ECO:0000256" key="1">
    <source>
        <dbReference type="ARBA" id="ARBA00010838"/>
    </source>
</evidence>
<name>A0AAV8XDR1_9CUCU</name>